<protein>
    <recommendedName>
        <fullName evidence="4">DUF5723 domain-containing protein</fullName>
    </recommendedName>
</protein>
<feature type="chain" id="PRO_5010165239" description="DUF5723 domain-containing protein" evidence="1">
    <location>
        <begin position="37"/>
        <end position="391"/>
    </location>
</feature>
<gene>
    <name evidence="2" type="ORF">SAMN05421820_101559</name>
</gene>
<feature type="signal peptide" evidence="1">
    <location>
        <begin position="1"/>
        <end position="36"/>
    </location>
</feature>
<accession>A0A1G9KEY8</accession>
<dbReference type="Proteomes" id="UP000183200">
    <property type="component" value="Unassembled WGS sequence"/>
</dbReference>
<dbReference type="AlphaFoldDB" id="A0A1G9KEY8"/>
<evidence type="ECO:0000313" key="2">
    <source>
        <dbReference type="EMBL" id="SDL48241.1"/>
    </source>
</evidence>
<dbReference type="RefSeq" id="WP_074604577.1">
    <property type="nucleotide sequence ID" value="NZ_FNGY01000001.1"/>
</dbReference>
<organism evidence="2 3">
    <name type="scientific">Pedobacter steynii</name>
    <dbReference type="NCBI Taxonomy" id="430522"/>
    <lineage>
        <taxon>Bacteria</taxon>
        <taxon>Pseudomonadati</taxon>
        <taxon>Bacteroidota</taxon>
        <taxon>Sphingobacteriia</taxon>
        <taxon>Sphingobacteriales</taxon>
        <taxon>Sphingobacteriaceae</taxon>
        <taxon>Pedobacter</taxon>
    </lineage>
</organism>
<sequence>MNTFYNEKTQPSNPFKGFLKALGFTGLLLSGLNSFAQDKNPGKIHIGFVYPLSTNGTHAPLDTNRFSFHLLAGVSSVEKGFTFAGFSNIVRNEATGTQFAAFSNHIGKKAEGLQIAGFANTYGEGQGAAFAGFGNISRGNVKGAQLAGFGNIARDVDGAQLAGFFNKATSVKGAQLAGFMNLSNKDVSSSQLAGFINKAENVGGSQFAGFINIAKKVKGVQGAGFINIADSSDYPIGIINLVKNGEKGISVTTDETTSTMLSFRSGGKTLYGIIGIGYNFKNKDEVYAMEAGFGAHWFQSKSFRLNTELTGMSVERFKAGEYFKSSLKVLPAFRIGKHFEIFGGPSLNFISTNTTEGRNLHTKFIHTWGNKWGNSLQGLYIGYGGGIQFIL</sequence>
<evidence type="ECO:0000313" key="3">
    <source>
        <dbReference type="Proteomes" id="UP000183200"/>
    </source>
</evidence>
<evidence type="ECO:0008006" key="4">
    <source>
        <dbReference type="Google" id="ProtNLM"/>
    </source>
</evidence>
<reference evidence="3" key="1">
    <citation type="submission" date="2016-10" db="EMBL/GenBank/DDBJ databases">
        <authorList>
            <person name="Varghese N."/>
            <person name="Submissions S."/>
        </authorList>
    </citation>
    <scope>NUCLEOTIDE SEQUENCE [LARGE SCALE GENOMIC DNA]</scope>
    <source>
        <strain evidence="3">DSM 19110</strain>
    </source>
</reference>
<proteinExistence type="predicted"/>
<keyword evidence="3" id="KW-1185">Reference proteome</keyword>
<dbReference type="STRING" id="430522.BFS30_26230"/>
<evidence type="ECO:0000256" key="1">
    <source>
        <dbReference type="SAM" id="SignalP"/>
    </source>
</evidence>
<dbReference type="OrthoDB" id="5505971at2"/>
<name>A0A1G9KEY8_9SPHI</name>
<dbReference type="EMBL" id="FNGY01000001">
    <property type="protein sequence ID" value="SDL48241.1"/>
    <property type="molecule type" value="Genomic_DNA"/>
</dbReference>
<keyword evidence="1" id="KW-0732">Signal</keyword>